<sequence>MNRRFVHVTQGSNGVPSLQLKCLANYVAELSPLYYNCSPQIVDTLLRENLSQVRNQREWAYQVRKSVTAGSSSVKCNTQSNHS</sequence>
<organism evidence="1 2">
    <name type="scientific">Kingdonia uniflora</name>
    <dbReference type="NCBI Taxonomy" id="39325"/>
    <lineage>
        <taxon>Eukaryota</taxon>
        <taxon>Viridiplantae</taxon>
        <taxon>Streptophyta</taxon>
        <taxon>Embryophyta</taxon>
        <taxon>Tracheophyta</taxon>
        <taxon>Spermatophyta</taxon>
        <taxon>Magnoliopsida</taxon>
        <taxon>Ranunculales</taxon>
        <taxon>Circaeasteraceae</taxon>
        <taxon>Kingdonia</taxon>
    </lineage>
</organism>
<evidence type="ECO:0000313" key="1">
    <source>
        <dbReference type="EMBL" id="KAF6153227.1"/>
    </source>
</evidence>
<gene>
    <name evidence="1" type="ORF">GIB67_036573</name>
</gene>
<protein>
    <submittedName>
        <fullName evidence="1">Uncharacterized protein</fullName>
    </submittedName>
</protein>
<dbReference type="EMBL" id="JACGCM010001570">
    <property type="protein sequence ID" value="KAF6153227.1"/>
    <property type="molecule type" value="Genomic_DNA"/>
</dbReference>
<dbReference type="OrthoDB" id="1686769at2759"/>
<evidence type="ECO:0000313" key="2">
    <source>
        <dbReference type="Proteomes" id="UP000541444"/>
    </source>
</evidence>
<proteinExistence type="predicted"/>
<reference evidence="1 2" key="1">
    <citation type="journal article" date="2020" name="IScience">
        <title>Genome Sequencing of the Endangered Kingdonia uniflora (Circaeasteraceae, Ranunculales) Reveals Potential Mechanisms of Evolutionary Specialization.</title>
        <authorList>
            <person name="Sun Y."/>
            <person name="Deng T."/>
            <person name="Zhang A."/>
            <person name="Moore M.J."/>
            <person name="Landis J.B."/>
            <person name="Lin N."/>
            <person name="Zhang H."/>
            <person name="Zhang X."/>
            <person name="Huang J."/>
            <person name="Zhang X."/>
            <person name="Sun H."/>
            <person name="Wang H."/>
        </authorList>
    </citation>
    <scope>NUCLEOTIDE SEQUENCE [LARGE SCALE GENOMIC DNA]</scope>
    <source>
        <strain evidence="1">TB1705</strain>
        <tissue evidence="1">Leaf</tissue>
    </source>
</reference>
<dbReference type="Proteomes" id="UP000541444">
    <property type="component" value="Unassembled WGS sequence"/>
</dbReference>
<accession>A0A7J7MEE0</accession>
<dbReference type="AlphaFoldDB" id="A0A7J7MEE0"/>
<name>A0A7J7MEE0_9MAGN</name>
<keyword evidence="2" id="KW-1185">Reference proteome</keyword>
<comment type="caution">
    <text evidence="1">The sequence shown here is derived from an EMBL/GenBank/DDBJ whole genome shotgun (WGS) entry which is preliminary data.</text>
</comment>